<evidence type="ECO:0000256" key="1">
    <source>
        <dbReference type="ARBA" id="ARBA00004623"/>
    </source>
</evidence>
<dbReference type="InterPro" id="IPR045269">
    <property type="entry name" value="Atg1-like"/>
</dbReference>
<organism evidence="14 15">
    <name type="scientific">Diaporthe vaccinii</name>
    <dbReference type="NCBI Taxonomy" id="105482"/>
    <lineage>
        <taxon>Eukaryota</taxon>
        <taxon>Fungi</taxon>
        <taxon>Dikarya</taxon>
        <taxon>Ascomycota</taxon>
        <taxon>Pezizomycotina</taxon>
        <taxon>Sordariomycetes</taxon>
        <taxon>Sordariomycetidae</taxon>
        <taxon>Diaporthales</taxon>
        <taxon>Diaporthaceae</taxon>
        <taxon>Diaporthe</taxon>
        <taxon>Diaporthe eres species complex</taxon>
    </lineage>
</organism>
<evidence type="ECO:0000259" key="13">
    <source>
        <dbReference type="PROSITE" id="PS50011"/>
    </source>
</evidence>
<dbReference type="PANTHER" id="PTHR24348">
    <property type="entry name" value="SERINE/THREONINE-PROTEIN KINASE UNC-51-RELATED"/>
    <property type="match status" value="1"/>
</dbReference>
<comment type="catalytic activity">
    <reaction evidence="11">
        <text>L-seryl-[protein] + ATP = O-phospho-L-seryl-[protein] + ADP + H(+)</text>
        <dbReference type="Rhea" id="RHEA:17989"/>
        <dbReference type="Rhea" id="RHEA-COMP:9863"/>
        <dbReference type="Rhea" id="RHEA-COMP:11604"/>
        <dbReference type="ChEBI" id="CHEBI:15378"/>
        <dbReference type="ChEBI" id="CHEBI:29999"/>
        <dbReference type="ChEBI" id="CHEBI:30616"/>
        <dbReference type="ChEBI" id="CHEBI:83421"/>
        <dbReference type="ChEBI" id="CHEBI:456216"/>
        <dbReference type="EC" id="2.7.11.1"/>
    </reaction>
</comment>
<evidence type="ECO:0000313" key="14">
    <source>
        <dbReference type="EMBL" id="KAL2274179.1"/>
    </source>
</evidence>
<comment type="catalytic activity">
    <reaction evidence="10">
        <text>L-threonyl-[protein] + ATP = O-phospho-L-threonyl-[protein] + ADP + H(+)</text>
        <dbReference type="Rhea" id="RHEA:46608"/>
        <dbReference type="Rhea" id="RHEA-COMP:11060"/>
        <dbReference type="Rhea" id="RHEA-COMP:11605"/>
        <dbReference type="ChEBI" id="CHEBI:15378"/>
        <dbReference type="ChEBI" id="CHEBI:30013"/>
        <dbReference type="ChEBI" id="CHEBI:30616"/>
        <dbReference type="ChEBI" id="CHEBI:61977"/>
        <dbReference type="ChEBI" id="CHEBI:456216"/>
        <dbReference type="EC" id="2.7.11.1"/>
    </reaction>
</comment>
<dbReference type="SUPFAM" id="SSF56112">
    <property type="entry name" value="Protein kinase-like (PK-like)"/>
    <property type="match status" value="1"/>
</dbReference>
<feature type="region of interest" description="Disordered" evidence="12">
    <location>
        <begin position="506"/>
        <end position="566"/>
    </location>
</feature>
<evidence type="ECO:0000256" key="9">
    <source>
        <dbReference type="ARBA" id="ARBA00030237"/>
    </source>
</evidence>
<dbReference type="InterPro" id="IPR011009">
    <property type="entry name" value="Kinase-like_dom_sf"/>
</dbReference>
<protein>
    <recommendedName>
        <fullName evidence="2">non-specific serine/threonine protein kinase</fullName>
        <ecNumber evidence="2">2.7.11.1</ecNumber>
    </recommendedName>
    <alternativeName>
        <fullName evidence="9">Autophagy-related protein 1</fullName>
    </alternativeName>
</protein>
<dbReference type="PROSITE" id="PS50011">
    <property type="entry name" value="PROTEIN_KINASE_DOM"/>
    <property type="match status" value="1"/>
</dbReference>
<dbReference type="EMBL" id="JBAWTH010000165">
    <property type="protein sequence ID" value="KAL2274179.1"/>
    <property type="molecule type" value="Genomic_DNA"/>
</dbReference>
<keyword evidence="4" id="KW-0808">Transferase</keyword>
<evidence type="ECO:0000313" key="15">
    <source>
        <dbReference type="Proteomes" id="UP001600888"/>
    </source>
</evidence>
<evidence type="ECO:0000256" key="12">
    <source>
        <dbReference type="SAM" id="MobiDB-lite"/>
    </source>
</evidence>
<comment type="subcellular location">
    <subcellularLocation>
        <location evidence="1">Preautophagosomal structure membrane</location>
        <topology evidence="1">Peripheral membrane protein</topology>
    </subcellularLocation>
</comment>
<dbReference type="Pfam" id="PF00069">
    <property type="entry name" value="Pkinase"/>
    <property type="match status" value="1"/>
</dbReference>
<evidence type="ECO:0000256" key="11">
    <source>
        <dbReference type="ARBA" id="ARBA00048679"/>
    </source>
</evidence>
<dbReference type="Gene3D" id="1.10.510.10">
    <property type="entry name" value="Transferase(Phosphotransferase) domain 1"/>
    <property type="match status" value="1"/>
</dbReference>
<feature type="compositionally biased region" description="Polar residues" evidence="12">
    <location>
        <begin position="541"/>
        <end position="565"/>
    </location>
</feature>
<name>A0ABR4DUY7_9PEZI</name>
<evidence type="ECO:0000256" key="8">
    <source>
        <dbReference type="ARBA" id="ARBA00022927"/>
    </source>
</evidence>
<evidence type="ECO:0000256" key="4">
    <source>
        <dbReference type="ARBA" id="ARBA00022679"/>
    </source>
</evidence>
<keyword evidence="7" id="KW-0067">ATP-binding</keyword>
<keyword evidence="8" id="KW-0653">Protein transport</keyword>
<evidence type="ECO:0000256" key="2">
    <source>
        <dbReference type="ARBA" id="ARBA00012513"/>
    </source>
</evidence>
<evidence type="ECO:0000256" key="5">
    <source>
        <dbReference type="ARBA" id="ARBA00022741"/>
    </source>
</evidence>
<comment type="caution">
    <text evidence="14">The sequence shown here is derived from an EMBL/GenBank/DDBJ whole genome shotgun (WGS) entry which is preliminary data.</text>
</comment>
<evidence type="ECO:0000256" key="10">
    <source>
        <dbReference type="ARBA" id="ARBA00047899"/>
    </source>
</evidence>
<keyword evidence="8" id="KW-0813">Transport</keyword>
<feature type="region of interest" description="Disordered" evidence="12">
    <location>
        <begin position="614"/>
        <end position="654"/>
    </location>
</feature>
<dbReference type="EC" id="2.7.11.1" evidence="2"/>
<dbReference type="Proteomes" id="UP001600888">
    <property type="component" value="Unassembled WGS sequence"/>
</dbReference>
<evidence type="ECO:0000256" key="6">
    <source>
        <dbReference type="ARBA" id="ARBA00022777"/>
    </source>
</evidence>
<dbReference type="InterPro" id="IPR000719">
    <property type="entry name" value="Prot_kinase_dom"/>
</dbReference>
<proteinExistence type="predicted"/>
<dbReference type="PANTHER" id="PTHR24348:SF22">
    <property type="entry name" value="NON-SPECIFIC SERINE_THREONINE PROTEIN KINASE"/>
    <property type="match status" value="1"/>
</dbReference>
<feature type="region of interest" description="Disordered" evidence="12">
    <location>
        <begin position="680"/>
        <end position="702"/>
    </location>
</feature>
<feature type="region of interest" description="Disordered" evidence="12">
    <location>
        <begin position="795"/>
        <end position="815"/>
    </location>
</feature>
<feature type="compositionally biased region" description="Basic and acidic residues" evidence="12">
    <location>
        <begin position="614"/>
        <end position="628"/>
    </location>
</feature>
<evidence type="ECO:0000256" key="7">
    <source>
        <dbReference type="ARBA" id="ARBA00022840"/>
    </source>
</evidence>
<keyword evidence="3" id="KW-0723">Serine/threonine-protein kinase</keyword>
<reference evidence="14 15" key="1">
    <citation type="submission" date="2024-03" db="EMBL/GenBank/DDBJ databases">
        <title>A high-quality draft genome sequence of Diaporthe vaccinii, a causative agent of upright dieback and viscid rot disease in cranberry plants.</title>
        <authorList>
            <person name="Sarrasin M."/>
            <person name="Lang B.F."/>
            <person name="Burger G."/>
        </authorList>
    </citation>
    <scope>NUCLEOTIDE SEQUENCE [LARGE SCALE GENOMIC DNA]</scope>
    <source>
        <strain evidence="14 15">IS7</strain>
    </source>
</reference>
<sequence>MPSPSSPSLGDIAFMMGCFQGADTHELLQLGEGINNKFVFQPPRRSLAWRGQLPRDLEISAPIFGIPFGVRQKRAGRWILGSNTDLNEVDFKVAKNNRQGVSKKCLSIDFTTYQDRRPILRITNESDNAQLYIQHGESGTSNIIHLGKGDQDYIHSTVIVRHPKFSCHIWLPIRNRQERELFILNTQCMDRLAVNECLEYWPALDSGLATVDEASRITLDGTVYTKVPKQSRARGASGTVFIVKRVGGDSTTLCAKELISEDGLASSSIAKRQTEELRKEFKSYTRFTHPHLAVAIDIAYMQDGSALPWLILEHIPFGLADYITRHPQRKPWPKGPLATLDPADIISQLFSFAAFLHRQEVVHRDLSPSNIRLYPDMTRWVVKVIDLGTLESVHHMQSSVGTPGYAAPEMLSDRPKDEKVDIFSLGMIAFYLLTDLRPQSFAGTLSAEDQVQHMRNEVLPHLDEVDDKFRTLLGGLLAYEAKDRWSAQKVINYFWWLRSESDPNCHRKRTASPMAFPENKKRRMSEDASTIRGPRAESEYPPSSTSFETAQEQAQQSQDGLTSVPATPFSEVDFETEPANDWPLVDESDHPDVSYDGSDDKDWVFTFNLKGWIDRPDYTPHASPDRDQGVAPVSDSGAETDDVQLGPSWVTGNTTETEGLAVDRPRTGCTADVEKLQLGGHTCTDGTDSEAETDIQTSSSLQSGWFSGGFEGPYNRLDAHDFHLPCLYQPGTKGQSKDLHGRASSPTSSENVALEDVLTTFSIPQSAHSIEQSAHYIPSISSSCYENRSRDIEEGNRLAGSFGARPTYPRDDVLS</sequence>
<keyword evidence="6" id="KW-0418">Kinase</keyword>
<accession>A0ABR4DUY7</accession>
<keyword evidence="5" id="KW-0547">Nucleotide-binding</keyword>
<gene>
    <name evidence="14" type="ORF">FJTKL_03640</name>
</gene>
<keyword evidence="15" id="KW-1185">Reference proteome</keyword>
<evidence type="ECO:0000256" key="3">
    <source>
        <dbReference type="ARBA" id="ARBA00022527"/>
    </source>
</evidence>
<feature type="domain" description="Protein kinase" evidence="13">
    <location>
        <begin position="226"/>
        <end position="496"/>
    </location>
</feature>